<dbReference type="OrthoDB" id="185373at2759"/>
<dbReference type="EMBL" id="JACGCM010001879">
    <property type="protein sequence ID" value="KAF6147750.1"/>
    <property type="molecule type" value="Genomic_DNA"/>
</dbReference>
<feature type="repeat" description="PPR" evidence="3">
    <location>
        <begin position="377"/>
        <end position="411"/>
    </location>
</feature>
<evidence type="ECO:0000313" key="4">
    <source>
        <dbReference type="EMBL" id="KAF6147750.1"/>
    </source>
</evidence>
<keyword evidence="5" id="KW-1185">Reference proteome</keyword>
<dbReference type="NCBIfam" id="TIGR00756">
    <property type="entry name" value="PPR"/>
    <property type="match status" value="6"/>
</dbReference>
<feature type="repeat" description="PPR" evidence="3">
    <location>
        <begin position="271"/>
        <end position="306"/>
    </location>
</feature>
<feature type="repeat" description="PPR" evidence="3">
    <location>
        <begin position="307"/>
        <end position="341"/>
    </location>
</feature>
<dbReference type="PROSITE" id="PS51375">
    <property type="entry name" value="PPR"/>
    <property type="match status" value="6"/>
</dbReference>
<evidence type="ECO:0000256" key="3">
    <source>
        <dbReference type="PROSITE-ProRule" id="PRU00708"/>
    </source>
</evidence>
<dbReference type="Gene3D" id="1.25.40.10">
    <property type="entry name" value="Tetratricopeptide repeat domain"/>
    <property type="match status" value="3"/>
</dbReference>
<name>A0A7J7LYX6_9MAGN</name>
<dbReference type="GO" id="GO:0010019">
    <property type="term" value="P:chloroplast-nucleus signaling pathway"/>
    <property type="evidence" value="ECO:0007669"/>
    <property type="project" value="TreeGrafter"/>
</dbReference>
<dbReference type="GO" id="GO:0009507">
    <property type="term" value="C:chloroplast"/>
    <property type="evidence" value="ECO:0007669"/>
    <property type="project" value="TreeGrafter"/>
</dbReference>
<dbReference type="PANTHER" id="PTHR47936:SF1">
    <property type="entry name" value="PENTATRICOPEPTIDE REPEAT-CONTAINING PROTEIN GUN1, CHLOROPLASTIC"/>
    <property type="match status" value="1"/>
</dbReference>
<comment type="similarity">
    <text evidence="1">Belongs to the PPR family. P subfamily.</text>
</comment>
<dbReference type="GO" id="GO:0031930">
    <property type="term" value="P:mitochondria-nucleus signaling pathway"/>
    <property type="evidence" value="ECO:0007669"/>
    <property type="project" value="TreeGrafter"/>
</dbReference>
<dbReference type="AlphaFoldDB" id="A0A7J7LYX6"/>
<protein>
    <recommendedName>
        <fullName evidence="6">Pentatricopeptide repeat-containing protein</fullName>
    </recommendedName>
</protein>
<dbReference type="Pfam" id="PF01535">
    <property type="entry name" value="PPR"/>
    <property type="match status" value="3"/>
</dbReference>
<proteinExistence type="inferred from homology"/>
<dbReference type="InterPro" id="IPR011990">
    <property type="entry name" value="TPR-like_helical_dom_sf"/>
</dbReference>
<dbReference type="InterPro" id="IPR002885">
    <property type="entry name" value="PPR_rpt"/>
</dbReference>
<evidence type="ECO:0000256" key="1">
    <source>
        <dbReference type="ARBA" id="ARBA00007626"/>
    </source>
</evidence>
<organism evidence="4 5">
    <name type="scientific">Kingdonia uniflora</name>
    <dbReference type="NCBI Taxonomy" id="39325"/>
    <lineage>
        <taxon>Eukaryota</taxon>
        <taxon>Viridiplantae</taxon>
        <taxon>Streptophyta</taxon>
        <taxon>Embryophyta</taxon>
        <taxon>Tracheophyta</taxon>
        <taxon>Spermatophyta</taxon>
        <taxon>Magnoliopsida</taxon>
        <taxon>Ranunculales</taxon>
        <taxon>Circaeasteraceae</taxon>
        <taxon>Kingdonia</taxon>
    </lineage>
</organism>
<dbReference type="PANTHER" id="PTHR47936">
    <property type="entry name" value="PPR_LONG DOMAIN-CONTAINING PROTEIN"/>
    <property type="match status" value="1"/>
</dbReference>
<feature type="repeat" description="PPR" evidence="3">
    <location>
        <begin position="342"/>
        <end position="376"/>
    </location>
</feature>
<sequence length="563" mass="65195">MNPTLLQTLLRNLVRRRSNHGFLSLLIQPHFNSSSFNHTHFFISTNSIGLKPFVTNQFSSSFSSKTIRGNNSDDFDKDEFDQTISDDDNYNGEEVGVKDEFFIRDVEIVMRILLDFRSNCKEARDKLEQCGVVVVTSNLVGEVLSRVRNDWEAAFTFFVWAGKQTGYSHSLRAYHSMIAILGKMRKFDTAWSLIREMKSLVTPQTLVIMMRKYCAVHDVGKAMSTFYALKRFKFEIGIEEFHGLLSALCRYKNVENAEQLLICNENTFPLDTKSFNIVLNGWCNVLANLRESNRFWRDMARRGIKRDVISYSSIISCYSKARRINDVLKLFSEMKESGITPDRKVYNAVIYALAKGMLFKEAINLMKNMEENSVVPNAVTYNSLIKGLCRNRRTNEARIHFDAMLQRGLYPSIHTCHILFGCLSSGEHVFELLESMKKNACCHPTNDTYVLLIKKFCEWRQHENVFKLWSKIVEDGLSPDRSSYTAMAHGLFWNGKVEEGFKYYKEMKEKGFLPERKTDEIFQAWLSGRKTEELCTLEQKNDKLDSGLSRKKKTNRFGRDLSQ</sequence>
<evidence type="ECO:0000313" key="5">
    <source>
        <dbReference type="Proteomes" id="UP000541444"/>
    </source>
</evidence>
<feature type="repeat" description="PPR" evidence="3">
    <location>
        <begin position="480"/>
        <end position="514"/>
    </location>
</feature>
<dbReference type="Pfam" id="PF13041">
    <property type="entry name" value="PPR_2"/>
    <property type="match status" value="2"/>
</dbReference>
<reference evidence="4 5" key="1">
    <citation type="journal article" date="2020" name="IScience">
        <title>Genome Sequencing of the Endangered Kingdonia uniflora (Circaeasteraceae, Ranunculales) Reveals Potential Mechanisms of Evolutionary Specialization.</title>
        <authorList>
            <person name="Sun Y."/>
            <person name="Deng T."/>
            <person name="Zhang A."/>
            <person name="Moore M.J."/>
            <person name="Landis J.B."/>
            <person name="Lin N."/>
            <person name="Zhang H."/>
            <person name="Zhang X."/>
            <person name="Huang J."/>
            <person name="Zhang X."/>
            <person name="Sun H."/>
            <person name="Wang H."/>
        </authorList>
    </citation>
    <scope>NUCLEOTIDE SEQUENCE [LARGE SCALE GENOMIC DNA]</scope>
    <source>
        <strain evidence="4">TB1705</strain>
        <tissue evidence="4">Leaf</tissue>
    </source>
</reference>
<gene>
    <name evidence="4" type="ORF">GIB67_006723</name>
</gene>
<comment type="caution">
    <text evidence="4">The sequence shown here is derived from an EMBL/GenBank/DDBJ whole genome shotgun (WGS) entry which is preliminary data.</text>
</comment>
<feature type="repeat" description="PPR" evidence="3">
    <location>
        <begin position="445"/>
        <end position="479"/>
    </location>
</feature>
<dbReference type="Proteomes" id="UP000541444">
    <property type="component" value="Unassembled WGS sequence"/>
</dbReference>
<evidence type="ECO:0008006" key="6">
    <source>
        <dbReference type="Google" id="ProtNLM"/>
    </source>
</evidence>
<accession>A0A7J7LYX6</accession>
<keyword evidence="2" id="KW-0677">Repeat</keyword>
<evidence type="ECO:0000256" key="2">
    <source>
        <dbReference type="ARBA" id="ARBA00022737"/>
    </source>
</evidence>